<sequence>MAPPAAPAGGSGRASKPVKVKPQRAKRNLELFLMIPALGVAALADFLVSASPVAPANDTSWITHILVMGLLGLGMNISLRIWAKYADPFILPIVIALNGIGLAMIHRLDLGAAKATTVATSQLLYTGLGMACAVIILWAIRDHRILRRFTYIWLALSVFLLILPLVPGIGREINGANIWIKLGPFSVQPGEFAKITLAFFFASYLGSKRDLILLAGKKIGRLQFPRLRDMGPMLVAWLVALAVLVFQKDLGSALMFFGLFMVMIYVATGRISWIAIGLVFVAAGGTFAMMFMGHVQRRVHVWLDALDPTVYQATGGSYQIVQGLFAMANGGLPGTGFGEGKPNSIPLGNSDMIYASLGEELGLIGLSAIVMLFLLLISRGIRAALGARDGFGKLLATGLSFILALQFFIVTAGVLRVMPLTGLTTPFLSAGGSSLLANWVLIAILLMISHNARRPSTGGGTLSTQEQGMIDRHLKVSTDSALDATPDSTQRLGGETS</sequence>
<dbReference type="GO" id="GO:0015648">
    <property type="term" value="F:lipid-linked peptidoglycan transporter activity"/>
    <property type="evidence" value="ECO:0007669"/>
    <property type="project" value="TreeGrafter"/>
</dbReference>
<feature type="transmembrane region" description="Helical" evidence="10">
    <location>
        <begin position="123"/>
        <end position="140"/>
    </location>
</feature>
<feature type="transmembrane region" description="Helical" evidence="10">
    <location>
        <begin position="227"/>
        <end position="246"/>
    </location>
</feature>
<protein>
    <recommendedName>
        <fullName evidence="7">peptidoglycan glycosyltransferase</fullName>
        <ecNumber evidence="7">2.4.99.28</ecNumber>
    </recommendedName>
</protein>
<dbReference type="InterPro" id="IPR018365">
    <property type="entry name" value="Cell_cycle_FtsW-rel_CS"/>
</dbReference>
<keyword evidence="3 10" id="KW-0812">Transmembrane</keyword>
<comment type="subcellular location">
    <subcellularLocation>
        <location evidence="1">Membrane</location>
        <topology evidence="1">Multi-pass membrane protein</topology>
    </subcellularLocation>
</comment>
<evidence type="ECO:0000256" key="4">
    <source>
        <dbReference type="ARBA" id="ARBA00022960"/>
    </source>
</evidence>
<comment type="pathway">
    <text evidence="2">Cell wall biogenesis; peptidoglycan biosynthesis.</text>
</comment>
<accession>A0A496PJ94</accession>
<keyword evidence="12" id="KW-1185">Reference proteome</keyword>
<evidence type="ECO:0000256" key="1">
    <source>
        <dbReference type="ARBA" id="ARBA00004141"/>
    </source>
</evidence>
<feature type="transmembrane region" description="Helical" evidence="10">
    <location>
        <begin position="31"/>
        <end position="49"/>
    </location>
</feature>
<feature type="transmembrane region" description="Helical" evidence="10">
    <location>
        <begin position="427"/>
        <end position="448"/>
    </location>
</feature>
<evidence type="ECO:0000313" key="11">
    <source>
        <dbReference type="EMBL" id="RKW70539.1"/>
    </source>
</evidence>
<comment type="catalytic activity">
    <reaction evidence="8">
        <text>[GlcNAc-(1-&gt;4)-Mur2Ac(oyl-L-Ala-gamma-D-Glu-L-Lys-D-Ala-D-Ala)](n)-di-trans,octa-cis-undecaprenyl diphosphate + beta-D-GlcNAc-(1-&gt;4)-Mur2Ac(oyl-L-Ala-gamma-D-Glu-L-Lys-D-Ala-D-Ala)-di-trans,octa-cis-undecaprenyl diphosphate = [GlcNAc-(1-&gt;4)-Mur2Ac(oyl-L-Ala-gamma-D-Glu-L-Lys-D-Ala-D-Ala)](n+1)-di-trans,octa-cis-undecaprenyl diphosphate + di-trans,octa-cis-undecaprenyl diphosphate + H(+)</text>
        <dbReference type="Rhea" id="RHEA:23708"/>
        <dbReference type="Rhea" id="RHEA-COMP:9602"/>
        <dbReference type="Rhea" id="RHEA-COMP:9603"/>
        <dbReference type="ChEBI" id="CHEBI:15378"/>
        <dbReference type="ChEBI" id="CHEBI:58405"/>
        <dbReference type="ChEBI" id="CHEBI:60033"/>
        <dbReference type="ChEBI" id="CHEBI:78435"/>
        <dbReference type="EC" id="2.4.99.28"/>
    </reaction>
</comment>
<name>A0A496PJ94_9MICC</name>
<dbReference type="GO" id="GO:0032153">
    <property type="term" value="C:cell division site"/>
    <property type="evidence" value="ECO:0007669"/>
    <property type="project" value="TreeGrafter"/>
</dbReference>
<evidence type="ECO:0000256" key="3">
    <source>
        <dbReference type="ARBA" id="ARBA00022692"/>
    </source>
</evidence>
<keyword evidence="4" id="KW-0133">Cell shape</keyword>
<dbReference type="GO" id="GO:0008360">
    <property type="term" value="P:regulation of cell shape"/>
    <property type="evidence" value="ECO:0007669"/>
    <property type="project" value="UniProtKB-KW"/>
</dbReference>
<dbReference type="GO" id="GO:0051301">
    <property type="term" value="P:cell division"/>
    <property type="evidence" value="ECO:0007669"/>
    <property type="project" value="InterPro"/>
</dbReference>
<reference evidence="11 12" key="1">
    <citation type="submission" date="2018-07" db="EMBL/GenBank/DDBJ databases">
        <title>Arthrobacter sp. nov., isolated from raw cow's milk with high bacterial count.</title>
        <authorList>
            <person name="Hahne J."/>
            <person name="Isele D."/>
            <person name="Lipski A."/>
        </authorList>
    </citation>
    <scope>NUCLEOTIDE SEQUENCE [LARGE SCALE GENOMIC DNA]</scope>
    <source>
        <strain evidence="11 12">JZ R-183</strain>
    </source>
</reference>
<evidence type="ECO:0000313" key="12">
    <source>
        <dbReference type="Proteomes" id="UP000273119"/>
    </source>
</evidence>
<dbReference type="Proteomes" id="UP000273119">
    <property type="component" value="Unassembled WGS sequence"/>
</dbReference>
<feature type="transmembrane region" description="Helical" evidence="10">
    <location>
        <begin position="89"/>
        <end position="108"/>
    </location>
</feature>
<evidence type="ECO:0000256" key="7">
    <source>
        <dbReference type="ARBA" id="ARBA00044770"/>
    </source>
</evidence>
<feature type="transmembrane region" description="Helical" evidence="10">
    <location>
        <begin position="252"/>
        <end position="268"/>
    </location>
</feature>
<evidence type="ECO:0000256" key="2">
    <source>
        <dbReference type="ARBA" id="ARBA00004752"/>
    </source>
</evidence>
<evidence type="ECO:0000256" key="8">
    <source>
        <dbReference type="ARBA" id="ARBA00049902"/>
    </source>
</evidence>
<dbReference type="PANTHER" id="PTHR30474:SF3">
    <property type="entry name" value="PEPTIDOGLYCAN GLYCOSYLTRANSFERASE RODA"/>
    <property type="match status" value="1"/>
</dbReference>
<feature type="transmembrane region" description="Helical" evidence="10">
    <location>
        <begin position="394"/>
        <end position="415"/>
    </location>
</feature>
<dbReference type="GO" id="GO:0008955">
    <property type="term" value="F:peptidoglycan glycosyltransferase activity"/>
    <property type="evidence" value="ECO:0007669"/>
    <property type="project" value="UniProtKB-EC"/>
</dbReference>
<dbReference type="AlphaFoldDB" id="A0A496PJ94"/>
<feature type="transmembrane region" description="Helical" evidence="10">
    <location>
        <begin position="152"/>
        <end position="170"/>
    </location>
</feature>
<dbReference type="GO" id="GO:0005886">
    <property type="term" value="C:plasma membrane"/>
    <property type="evidence" value="ECO:0007669"/>
    <property type="project" value="TreeGrafter"/>
</dbReference>
<feature type="transmembrane region" description="Helical" evidence="10">
    <location>
        <begin position="361"/>
        <end position="382"/>
    </location>
</feature>
<feature type="transmembrane region" description="Helical" evidence="10">
    <location>
        <begin position="190"/>
        <end position="206"/>
    </location>
</feature>
<feature type="transmembrane region" description="Helical" evidence="10">
    <location>
        <begin position="273"/>
        <end position="293"/>
    </location>
</feature>
<dbReference type="PROSITE" id="PS00428">
    <property type="entry name" value="FTSW_RODA_SPOVE"/>
    <property type="match status" value="1"/>
</dbReference>
<dbReference type="Pfam" id="PF01098">
    <property type="entry name" value="FTSW_RODA_SPOVE"/>
    <property type="match status" value="1"/>
</dbReference>
<keyword evidence="6 10" id="KW-0472">Membrane</keyword>
<proteinExistence type="predicted"/>
<evidence type="ECO:0000256" key="10">
    <source>
        <dbReference type="SAM" id="Phobius"/>
    </source>
</evidence>
<dbReference type="InterPro" id="IPR001182">
    <property type="entry name" value="FtsW/RodA"/>
</dbReference>
<dbReference type="EMBL" id="QQXL01000004">
    <property type="protein sequence ID" value="RKW70539.1"/>
    <property type="molecule type" value="Genomic_DNA"/>
</dbReference>
<feature type="region of interest" description="Disordered" evidence="9">
    <location>
        <begin position="1"/>
        <end position="21"/>
    </location>
</feature>
<comment type="caution">
    <text evidence="11">The sequence shown here is derived from an EMBL/GenBank/DDBJ whole genome shotgun (WGS) entry which is preliminary data.</text>
</comment>
<keyword evidence="5 10" id="KW-1133">Transmembrane helix</keyword>
<dbReference type="PANTHER" id="PTHR30474">
    <property type="entry name" value="CELL CYCLE PROTEIN"/>
    <property type="match status" value="1"/>
</dbReference>
<evidence type="ECO:0000256" key="9">
    <source>
        <dbReference type="SAM" id="MobiDB-lite"/>
    </source>
</evidence>
<organism evidence="11 12">
    <name type="scientific">Galactobacter caseinivorans</name>
    <dbReference type="NCBI Taxonomy" id="2676123"/>
    <lineage>
        <taxon>Bacteria</taxon>
        <taxon>Bacillati</taxon>
        <taxon>Actinomycetota</taxon>
        <taxon>Actinomycetes</taxon>
        <taxon>Micrococcales</taxon>
        <taxon>Micrococcaceae</taxon>
        <taxon>Galactobacter</taxon>
    </lineage>
</organism>
<evidence type="ECO:0000256" key="5">
    <source>
        <dbReference type="ARBA" id="ARBA00022989"/>
    </source>
</evidence>
<dbReference type="EC" id="2.4.99.28" evidence="7"/>
<feature type="transmembrane region" description="Helical" evidence="10">
    <location>
        <begin position="61"/>
        <end position="82"/>
    </location>
</feature>
<dbReference type="RefSeq" id="WP_121485190.1">
    <property type="nucleotide sequence ID" value="NZ_QQXL01000004.1"/>
</dbReference>
<gene>
    <name evidence="11" type="ORF">DWQ67_07445</name>
</gene>
<evidence type="ECO:0000256" key="6">
    <source>
        <dbReference type="ARBA" id="ARBA00023136"/>
    </source>
</evidence>